<evidence type="ECO:0000256" key="2">
    <source>
        <dbReference type="ARBA" id="ARBA00022576"/>
    </source>
</evidence>
<evidence type="ECO:0000256" key="6">
    <source>
        <dbReference type="PIRSR" id="PIRSR000390-1"/>
    </source>
</evidence>
<reference evidence="8 9" key="1">
    <citation type="submission" date="2019-07" db="EMBL/GenBank/DDBJ databases">
        <authorList>
            <person name="Zhu P."/>
        </authorList>
    </citation>
    <scope>NUCLEOTIDE SEQUENCE [LARGE SCALE GENOMIC DNA]</scope>
    <source>
        <strain evidence="8 9">SSL-25</strain>
    </source>
</reference>
<dbReference type="AlphaFoldDB" id="A0A5B8J3X1"/>
<dbReference type="Gene3D" id="3.40.640.10">
    <property type="entry name" value="Type I PLP-dependent aspartate aminotransferase-like (Major domain)"/>
    <property type="match status" value="1"/>
</dbReference>
<dbReference type="RefSeq" id="WP_146479751.1">
    <property type="nucleotide sequence ID" value="NZ_CP042266.1"/>
</dbReference>
<dbReference type="SUPFAM" id="SSF53383">
    <property type="entry name" value="PLP-dependent transferases"/>
    <property type="match status" value="1"/>
</dbReference>
<keyword evidence="4 7" id="KW-0663">Pyridoxal phosphate</keyword>
<dbReference type="GO" id="GO:0008483">
    <property type="term" value="F:transaminase activity"/>
    <property type="evidence" value="ECO:0007669"/>
    <property type="project" value="UniProtKB-KW"/>
</dbReference>
<dbReference type="CDD" id="cd00616">
    <property type="entry name" value="AHBA_syn"/>
    <property type="match status" value="1"/>
</dbReference>
<dbReference type="InterPro" id="IPR015422">
    <property type="entry name" value="PyrdxlP-dep_Trfase_small"/>
</dbReference>
<dbReference type="InterPro" id="IPR000653">
    <property type="entry name" value="DegT/StrS_aminotransferase"/>
</dbReference>
<evidence type="ECO:0000256" key="5">
    <source>
        <dbReference type="ARBA" id="ARBA00038398"/>
    </source>
</evidence>
<dbReference type="PANTHER" id="PTHR30244:SF34">
    <property type="entry name" value="DTDP-4-AMINO-4,6-DIDEOXYGALACTOSE TRANSAMINASE"/>
    <property type="match status" value="1"/>
</dbReference>
<sequence length="377" mass="40327">MTASARPDARRNASPYLHGRETAAVARVLEGGQYGHTDVTEEFEWRIADFLGVPEAVAVASGTAALHTALLAAGIGPGHEVIVPSMTFCATVQAILAVGAAPHFVDIDPVTLCVSDHLVMDAVTDRTAAVMPVLFGGRPVDLSAVQEELDERGVAVIEDAAHAFGSRHATRRVGASGALTCFSFGPIKNLTCGQGGMVIPRTPAEADMIRRLRILGVVQSQGERANTTSYRVEGFGLRYQLSAINAAIGLVQLDGFQVAEDTRRHLWRTYRDALAPLDGVTLVDVDVDHAVPHLCQVRVPHRDKVFADLRGRDIGVGVHYPPNHLQPAFAAWQRSLSATERAGGEILSLPFHQHLSETDIDLVVTALEQALKSVGGL</sequence>
<dbReference type="InterPro" id="IPR015421">
    <property type="entry name" value="PyrdxlP-dep_Trfase_major"/>
</dbReference>
<comment type="similarity">
    <text evidence="5">Belongs to the DegT/DnrJ/EryC1 family. L-glutamine:2-deoxy-scyllo-inosose/scyllo-inosose aminotransferase subfamily.</text>
</comment>
<gene>
    <name evidence="8" type="ORF">FQU76_07795</name>
</gene>
<feature type="active site" description="Proton acceptor" evidence="6">
    <location>
        <position position="188"/>
    </location>
</feature>
<dbReference type="Gene3D" id="3.90.1150.10">
    <property type="entry name" value="Aspartate Aminotransferase, domain 1"/>
    <property type="match status" value="1"/>
</dbReference>
<dbReference type="Proteomes" id="UP000320580">
    <property type="component" value="Chromosome"/>
</dbReference>
<comment type="cofactor">
    <cofactor evidence="1">
        <name>pyridoxal 5'-phosphate</name>
        <dbReference type="ChEBI" id="CHEBI:597326"/>
    </cofactor>
</comment>
<dbReference type="PIRSF" id="PIRSF000390">
    <property type="entry name" value="PLP_StrS"/>
    <property type="match status" value="1"/>
</dbReference>
<dbReference type="GO" id="GO:0000271">
    <property type="term" value="P:polysaccharide biosynthetic process"/>
    <property type="evidence" value="ECO:0007669"/>
    <property type="project" value="TreeGrafter"/>
</dbReference>
<evidence type="ECO:0000256" key="4">
    <source>
        <dbReference type="ARBA" id="ARBA00022898"/>
    </source>
</evidence>
<dbReference type="GO" id="GO:0030170">
    <property type="term" value="F:pyridoxal phosphate binding"/>
    <property type="evidence" value="ECO:0007669"/>
    <property type="project" value="TreeGrafter"/>
</dbReference>
<evidence type="ECO:0000313" key="8">
    <source>
        <dbReference type="EMBL" id="QDY76455.1"/>
    </source>
</evidence>
<protein>
    <submittedName>
        <fullName evidence="8">DegT/DnrJ/EryC1/StrS family aminotransferase</fullName>
    </submittedName>
</protein>
<keyword evidence="3 8" id="KW-0808">Transferase</keyword>
<keyword evidence="2 8" id="KW-0032">Aminotransferase</keyword>
<dbReference type="KEGG" id="sqz:FQU76_07795"/>
<dbReference type="OrthoDB" id="5342089at2"/>
<organism evidence="8 9">
    <name type="scientific">Streptomyces qinzhouensis</name>
    <dbReference type="NCBI Taxonomy" id="2599401"/>
    <lineage>
        <taxon>Bacteria</taxon>
        <taxon>Bacillati</taxon>
        <taxon>Actinomycetota</taxon>
        <taxon>Actinomycetes</taxon>
        <taxon>Kitasatosporales</taxon>
        <taxon>Streptomycetaceae</taxon>
        <taxon>Streptomyces</taxon>
    </lineage>
</organism>
<evidence type="ECO:0000256" key="7">
    <source>
        <dbReference type="PIRSR" id="PIRSR000390-2"/>
    </source>
</evidence>
<dbReference type="PANTHER" id="PTHR30244">
    <property type="entry name" value="TRANSAMINASE"/>
    <property type="match status" value="1"/>
</dbReference>
<dbReference type="InterPro" id="IPR015424">
    <property type="entry name" value="PyrdxlP-dep_Trfase"/>
</dbReference>
<keyword evidence="9" id="KW-1185">Reference proteome</keyword>
<name>A0A5B8J3X1_9ACTN</name>
<accession>A0A5B8J3X1</accession>
<dbReference type="Pfam" id="PF01041">
    <property type="entry name" value="DegT_DnrJ_EryC1"/>
    <property type="match status" value="1"/>
</dbReference>
<evidence type="ECO:0000256" key="3">
    <source>
        <dbReference type="ARBA" id="ARBA00022679"/>
    </source>
</evidence>
<feature type="modified residue" description="N6-(pyridoxal phosphate)lysine" evidence="7">
    <location>
        <position position="188"/>
    </location>
</feature>
<evidence type="ECO:0000256" key="1">
    <source>
        <dbReference type="ARBA" id="ARBA00001933"/>
    </source>
</evidence>
<dbReference type="EMBL" id="CP042266">
    <property type="protein sequence ID" value="QDY76455.1"/>
    <property type="molecule type" value="Genomic_DNA"/>
</dbReference>
<evidence type="ECO:0000313" key="9">
    <source>
        <dbReference type="Proteomes" id="UP000320580"/>
    </source>
</evidence>
<proteinExistence type="inferred from homology"/>